<dbReference type="Proteomes" id="UP001165136">
    <property type="component" value="Unassembled WGS sequence"/>
</dbReference>
<reference evidence="5" key="1">
    <citation type="submission" date="2023-03" db="EMBL/GenBank/DDBJ databases">
        <title>Amycolatopsis taiwanensis NBRC 103393.</title>
        <authorList>
            <person name="Ichikawa N."/>
            <person name="Sato H."/>
            <person name="Tonouchi N."/>
        </authorList>
    </citation>
    <scope>NUCLEOTIDE SEQUENCE</scope>
    <source>
        <strain evidence="5">NBRC 103393</strain>
    </source>
</reference>
<dbReference type="Gene3D" id="1.10.10.60">
    <property type="entry name" value="Homeodomain-like"/>
    <property type="match status" value="2"/>
</dbReference>
<keyword evidence="1" id="KW-0805">Transcription regulation</keyword>
<evidence type="ECO:0000256" key="1">
    <source>
        <dbReference type="ARBA" id="ARBA00023015"/>
    </source>
</evidence>
<organism evidence="5 6">
    <name type="scientific">Amycolatopsis taiwanensis</name>
    <dbReference type="NCBI Taxonomy" id="342230"/>
    <lineage>
        <taxon>Bacteria</taxon>
        <taxon>Bacillati</taxon>
        <taxon>Actinomycetota</taxon>
        <taxon>Actinomycetes</taxon>
        <taxon>Pseudonocardiales</taxon>
        <taxon>Pseudonocardiaceae</taxon>
        <taxon>Amycolatopsis</taxon>
    </lineage>
</organism>
<evidence type="ECO:0000256" key="2">
    <source>
        <dbReference type="ARBA" id="ARBA00023125"/>
    </source>
</evidence>
<dbReference type="SMART" id="SM00342">
    <property type="entry name" value="HTH_ARAC"/>
    <property type="match status" value="1"/>
</dbReference>
<sequence>MVTHVNREKTVPEGEDVDVLASLLDVHRLTTVVAGRIDLAPPWRLDSEPTDLVSILVQAVGQSYLVRKEDAEPVVMNPGDVVIQLRGVGGGYIHDGSDPATTTWMLTPKPGRTATPGPLRLTPDNPASSFVCCLMRLGDAPRGPLLDSLPAVTHISTRASGTSGQIWRVAEMMISESTSPGPASTRLMSRLAEVLLILALRRQANDRTGKPGLRALADPLIAPAIKAIHADPGQHWSVASLAAICGLSRSAFAARFAETVGEAPHSYLTGWRMATAAKMLSTTDTTVDRIAEMVGYRSEAAFRRAFTAAIHRTPREYRAHGRR</sequence>
<dbReference type="InterPro" id="IPR032783">
    <property type="entry name" value="AraC_lig"/>
</dbReference>
<dbReference type="EMBL" id="BSTI01000021">
    <property type="protein sequence ID" value="GLY70225.1"/>
    <property type="molecule type" value="Genomic_DNA"/>
</dbReference>
<keyword evidence="3" id="KW-0804">Transcription</keyword>
<proteinExistence type="predicted"/>
<gene>
    <name evidence="5" type="ORF">Atai01_68440</name>
</gene>
<dbReference type="RefSeq" id="WP_285489472.1">
    <property type="nucleotide sequence ID" value="NZ_BSTI01000021.1"/>
</dbReference>
<keyword evidence="6" id="KW-1185">Reference proteome</keyword>
<comment type="caution">
    <text evidence="5">The sequence shown here is derived from an EMBL/GenBank/DDBJ whole genome shotgun (WGS) entry which is preliminary data.</text>
</comment>
<name>A0A9W6RA51_9PSEU</name>
<dbReference type="PROSITE" id="PS01124">
    <property type="entry name" value="HTH_ARAC_FAMILY_2"/>
    <property type="match status" value="1"/>
</dbReference>
<dbReference type="PANTHER" id="PTHR46796">
    <property type="entry name" value="HTH-TYPE TRANSCRIPTIONAL ACTIVATOR RHAS-RELATED"/>
    <property type="match status" value="1"/>
</dbReference>
<evidence type="ECO:0000259" key="4">
    <source>
        <dbReference type="PROSITE" id="PS01124"/>
    </source>
</evidence>
<keyword evidence="2" id="KW-0238">DNA-binding</keyword>
<dbReference type="PANTHER" id="PTHR46796:SF13">
    <property type="entry name" value="HTH-TYPE TRANSCRIPTIONAL ACTIVATOR RHAS"/>
    <property type="match status" value="1"/>
</dbReference>
<dbReference type="InterPro" id="IPR009057">
    <property type="entry name" value="Homeodomain-like_sf"/>
</dbReference>
<evidence type="ECO:0000313" key="6">
    <source>
        <dbReference type="Proteomes" id="UP001165136"/>
    </source>
</evidence>
<accession>A0A9W6RA51</accession>
<feature type="domain" description="HTH araC/xylS-type" evidence="4">
    <location>
        <begin position="222"/>
        <end position="320"/>
    </location>
</feature>
<dbReference type="GO" id="GO:0003700">
    <property type="term" value="F:DNA-binding transcription factor activity"/>
    <property type="evidence" value="ECO:0007669"/>
    <property type="project" value="InterPro"/>
</dbReference>
<dbReference type="GO" id="GO:0043565">
    <property type="term" value="F:sequence-specific DNA binding"/>
    <property type="evidence" value="ECO:0007669"/>
    <property type="project" value="InterPro"/>
</dbReference>
<dbReference type="InterPro" id="IPR050204">
    <property type="entry name" value="AraC_XylS_family_regulators"/>
</dbReference>
<dbReference type="InterPro" id="IPR018060">
    <property type="entry name" value="HTH_AraC"/>
</dbReference>
<dbReference type="AlphaFoldDB" id="A0A9W6RA51"/>
<dbReference type="Pfam" id="PF12852">
    <property type="entry name" value="Cupin_6"/>
    <property type="match status" value="1"/>
</dbReference>
<dbReference type="SUPFAM" id="SSF46689">
    <property type="entry name" value="Homeodomain-like"/>
    <property type="match status" value="2"/>
</dbReference>
<evidence type="ECO:0000313" key="5">
    <source>
        <dbReference type="EMBL" id="GLY70225.1"/>
    </source>
</evidence>
<evidence type="ECO:0000256" key="3">
    <source>
        <dbReference type="ARBA" id="ARBA00023163"/>
    </source>
</evidence>
<dbReference type="Pfam" id="PF12833">
    <property type="entry name" value="HTH_18"/>
    <property type="match status" value="1"/>
</dbReference>
<protein>
    <submittedName>
        <fullName evidence="5">Transcriptional regulator</fullName>
    </submittedName>
</protein>